<gene>
    <name evidence="11" type="ORF">ENJ42_08445</name>
</gene>
<dbReference type="Pfam" id="PF07715">
    <property type="entry name" value="Plug"/>
    <property type="match status" value="1"/>
</dbReference>
<keyword evidence="11" id="KW-0675">Receptor</keyword>
<evidence type="ECO:0000256" key="4">
    <source>
        <dbReference type="ARBA" id="ARBA00022692"/>
    </source>
</evidence>
<dbReference type="InterPro" id="IPR000531">
    <property type="entry name" value="Beta-barrel_TonB"/>
</dbReference>
<dbReference type="AlphaFoldDB" id="A0A7C5M0X2"/>
<organism evidence="11">
    <name type="scientific">Hellea balneolensis</name>
    <dbReference type="NCBI Taxonomy" id="287478"/>
    <lineage>
        <taxon>Bacteria</taxon>
        <taxon>Pseudomonadati</taxon>
        <taxon>Pseudomonadota</taxon>
        <taxon>Alphaproteobacteria</taxon>
        <taxon>Maricaulales</taxon>
        <taxon>Robiginitomaculaceae</taxon>
        <taxon>Hellea</taxon>
    </lineage>
</organism>
<evidence type="ECO:0000256" key="8">
    <source>
        <dbReference type="RuleBase" id="RU003357"/>
    </source>
</evidence>
<evidence type="ECO:0000256" key="5">
    <source>
        <dbReference type="ARBA" id="ARBA00023077"/>
    </source>
</evidence>
<name>A0A7C5M0X2_9PROT</name>
<reference evidence="11" key="1">
    <citation type="journal article" date="2020" name="mSystems">
        <title>Genome- and Community-Level Interaction Insights into Carbon Utilization and Element Cycling Functions of Hydrothermarchaeota in Hydrothermal Sediment.</title>
        <authorList>
            <person name="Zhou Z."/>
            <person name="Liu Y."/>
            <person name="Xu W."/>
            <person name="Pan J."/>
            <person name="Luo Z.H."/>
            <person name="Li M."/>
        </authorList>
    </citation>
    <scope>NUCLEOTIDE SEQUENCE [LARGE SCALE GENOMIC DNA]</scope>
    <source>
        <strain evidence="11">HyVt-485</strain>
    </source>
</reference>
<evidence type="ECO:0000259" key="9">
    <source>
        <dbReference type="Pfam" id="PF00593"/>
    </source>
</evidence>
<dbReference type="InterPro" id="IPR012910">
    <property type="entry name" value="Plug_dom"/>
</dbReference>
<evidence type="ECO:0000256" key="7">
    <source>
        <dbReference type="ARBA" id="ARBA00023237"/>
    </source>
</evidence>
<evidence type="ECO:0000256" key="3">
    <source>
        <dbReference type="ARBA" id="ARBA00022452"/>
    </source>
</evidence>
<evidence type="ECO:0000256" key="2">
    <source>
        <dbReference type="ARBA" id="ARBA00022448"/>
    </source>
</evidence>
<dbReference type="SUPFAM" id="SSF56935">
    <property type="entry name" value="Porins"/>
    <property type="match status" value="1"/>
</dbReference>
<proteinExistence type="inferred from homology"/>
<keyword evidence="4" id="KW-0812">Transmembrane</keyword>
<dbReference type="GO" id="GO:0015344">
    <property type="term" value="F:siderophore uptake transmembrane transporter activity"/>
    <property type="evidence" value="ECO:0007669"/>
    <property type="project" value="TreeGrafter"/>
</dbReference>
<feature type="domain" description="TonB-dependent receptor-like beta-barrel" evidence="9">
    <location>
        <begin position="223"/>
        <end position="567"/>
    </location>
</feature>
<evidence type="ECO:0000259" key="10">
    <source>
        <dbReference type="Pfam" id="PF07715"/>
    </source>
</evidence>
<evidence type="ECO:0000256" key="6">
    <source>
        <dbReference type="ARBA" id="ARBA00023136"/>
    </source>
</evidence>
<comment type="caution">
    <text evidence="11">The sequence shown here is derived from an EMBL/GenBank/DDBJ whole genome shotgun (WGS) entry which is preliminary data.</text>
</comment>
<feature type="domain" description="TonB-dependent receptor plug" evidence="10">
    <location>
        <begin position="69"/>
        <end position="154"/>
    </location>
</feature>
<comment type="similarity">
    <text evidence="8">Belongs to the TonB-dependent receptor family.</text>
</comment>
<keyword evidence="2" id="KW-0813">Transport</keyword>
<dbReference type="Gene3D" id="2.170.130.10">
    <property type="entry name" value="TonB-dependent receptor, plug domain"/>
    <property type="match status" value="1"/>
</dbReference>
<evidence type="ECO:0000313" key="11">
    <source>
        <dbReference type="EMBL" id="HHL43632.1"/>
    </source>
</evidence>
<dbReference type="PANTHER" id="PTHR30069:SF49">
    <property type="entry name" value="OUTER MEMBRANE PROTEIN C"/>
    <property type="match status" value="1"/>
</dbReference>
<sequence>MEKQMAYHHKKQLIGIGTGFVLAFGHSAWAQTKASDTDVFQDIIVVYGQKHNNTKQETIQLEQEHLSGPDTARLIARLPGASINTSGRLSSQVQYRGLFGARINVRIDQEPVAPGGPGWMDPPLHYAPMVLVRRIEVDRGISPVSAGPGLGGGVNAVLKRTDFTNASDFQGMFDLGIAASSNDSGYSFGGIAGVANEHMRLNALYSLEDGDDLRFPGGTINGTSYHRLQYGLSTGVRSGEHTLELTIRKQETGDSGNPPFPMDIHYFDSEFANLNYEGVVSGMNIQAKLGLADISHGMSNFRLRLAPEPARQRETFAKSFRRTVKLSASFDLAGGQMNLGLDTDFIKNKSRITNPKNAGFYLDNVPIITRRRTGGFVEWTGAAGAITAELGARIDRYSFGSDKAGVGPATPAMPTKLARMYNASDRNFSETNSDFVARMWGNISPSVIIRATLARKSRAPNYLDRFAWLPTTASAGLADGNIYLGNPDIHSEHAWIANIGFDYNTPAVYFRPSIYIRSIDGYIQGVDFDNTVGVIDSPQEMVARMNGDATPLKFANVDANIYGFDADF</sequence>
<dbReference type="InterPro" id="IPR037066">
    <property type="entry name" value="Plug_dom_sf"/>
</dbReference>
<dbReference type="Gene3D" id="2.40.170.20">
    <property type="entry name" value="TonB-dependent receptor, beta-barrel domain"/>
    <property type="match status" value="1"/>
</dbReference>
<comment type="subcellular location">
    <subcellularLocation>
        <location evidence="1">Cell outer membrane</location>
        <topology evidence="1">Multi-pass membrane protein</topology>
    </subcellularLocation>
</comment>
<dbReference type="GO" id="GO:0044718">
    <property type="term" value="P:siderophore transmembrane transport"/>
    <property type="evidence" value="ECO:0007669"/>
    <property type="project" value="TreeGrafter"/>
</dbReference>
<dbReference type="PANTHER" id="PTHR30069">
    <property type="entry name" value="TONB-DEPENDENT OUTER MEMBRANE RECEPTOR"/>
    <property type="match status" value="1"/>
</dbReference>
<keyword evidence="3" id="KW-1134">Transmembrane beta strand</keyword>
<keyword evidence="5 8" id="KW-0798">TonB box</keyword>
<evidence type="ECO:0000256" key="1">
    <source>
        <dbReference type="ARBA" id="ARBA00004571"/>
    </source>
</evidence>
<keyword evidence="6 8" id="KW-0472">Membrane</keyword>
<dbReference type="GO" id="GO:0009279">
    <property type="term" value="C:cell outer membrane"/>
    <property type="evidence" value="ECO:0007669"/>
    <property type="project" value="UniProtKB-SubCell"/>
</dbReference>
<keyword evidence="7" id="KW-0998">Cell outer membrane</keyword>
<feature type="non-terminal residue" evidence="11">
    <location>
        <position position="568"/>
    </location>
</feature>
<accession>A0A7C5M0X2</accession>
<protein>
    <submittedName>
        <fullName evidence="11">TonB-dependent receptor</fullName>
    </submittedName>
</protein>
<dbReference type="EMBL" id="DRMJ01000440">
    <property type="protein sequence ID" value="HHL43632.1"/>
    <property type="molecule type" value="Genomic_DNA"/>
</dbReference>
<dbReference type="Proteomes" id="UP000885830">
    <property type="component" value="Unassembled WGS sequence"/>
</dbReference>
<dbReference type="Pfam" id="PF00593">
    <property type="entry name" value="TonB_dep_Rec_b-barrel"/>
    <property type="match status" value="1"/>
</dbReference>
<dbReference type="InterPro" id="IPR039426">
    <property type="entry name" value="TonB-dep_rcpt-like"/>
</dbReference>
<dbReference type="InterPro" id="IPR036942">
    <property type="entry name" value="Beta-barrel_TonB_sf"/>
</dbReference>